<dbReference type="Pfam" id="PF01584">
    <property type="entry name" value="CheW"/>
    <property type="match status" value="1"/>
</dbReference>
<evidence type="ECO:0000259" key="1">
    <source>
        <dbReference type="PROSITE" id="PS50851"/>
    </source>
</evidence>
<comment type="caution">
    <text evidence="2">The sequence shown here is derived from an EMBL/GenBank/DDBJ whole genome shotgun (WGS) entry which is preliminary data.</text>
</comment>
<protein>
    <submittedName>
        <fullName evidence="2">CheW-like protein</fullName>
    </submittedName>
</protein>
<sequence>MMLDETAEDIVVSETTERFLTFMSDGLVFGVSTENVIEIITNYMIRPLPMVPDYIRGIINLRGQVLPVMDIRLRMNKPFREYTSTTCIIILEINSTLIGIAVDTVLQVQDIDTAEASPIPVENRQELTNAMISLDDGTVVLLLDCDAILRI</sequence>
<feature type="domain" description="CheW-like" evidence="1">
    <location>
        <begin position="16"/>
        <end position="151"/>
    </location>
</feature>
<dbReference type="Gene3D" id="2.30.30.40">
    <property type="entry name" value="SH3 Domains"/>
    <property type="match status" value="1"/>
</dbReference>
<dbReference type="GO" id="GO:0005829">
    <property type="term" value="C:cytosol"/>
    <property type="evidence" value="ECO:0007669"/>
    <property type="project" value="TreeGrafter"/>
</dbReference>
<reference evidence="2" key="1">
    <citation type="submission" date="2009-02" db="EMBL/GenBank/DDBJ databases">
        <authorList>
            <person name="Fulton L."/>
            <person name="Clifton S."/>
            <person name="Fulton B."/>
            <person name="Xu J."/>
            <person name="Minx P."/>
            <person name="Pepin K.H."/>
            <person name="Johnson M."/>
            <person name="Bhonagiri V."/>
            <person name="Nash W.E."/>
            <person name="Mardis E.R."/>
            <person name="Wilson R.K."/>
        </authorList>
    </citation>
    <scope>NUCLEOTIDE SEQUENCE [LARGE SCALE GENOMIC DNA]</scope>
    <source>
        <strain evidence="2">DSM 15053</strain>
    </source>
</reference>
<dbReference type="InterPro" id="IPR039315">
    <property type="entry name" value="CheW"/>
</dbReference>
<evidence type="ECO:0000313" key="3">
    <source>
        <dbReference type="Proteomes" id="UP000004893"/>
    </source>
</evidence>
<dbReference type="Gene3D" id="2.40.50.180">
    <property type="entry name" value="CheA-289, Domain 4"/>
    <property type="match status" value="1"/>
</dbReference>
<dbReference type="PROSITE" id="PS50851">
    <property type="entry name" value="CHEW"/>
    <property type="match status" value="1"/>
</dbReference>
<dbReference type="EMBL" id="ABYI02000022">
    <property type="protein sequence ID" value="EEG74082.1"/>
    <property type="molecule type" value="Genomic_DNA"/>
</dbReference>
<name>C0C1R8_9FIRM</name>
<dbReference type="SMART" id="SM00260">
    <property type="entry name" value="CheW"/>
    <property type="match status" value="1"/>
</dbReference>
<dbReference type="Proteomes" id="UP000004893">
    <property type="component" value="Unassembled WGS sequence"/>
</dbReference>
<dbReference type="AlphaFoldDB" id="C0C1R8"/>
<dbReference type="GO" id="GO:0007165">
    <property type="term" value="P:signal transduction"/>
    <property type="evidence" value="ECO:0007669"/>
    <property type="project" value="InterPro"/>
</dbReference>
<dbReference type="STRING" id="553973.CLOHYLEM_06088"/>
<dbReference type="HOGENOM" id="CLU_048995_1_2_9"/>
<dbReference type="SUPFAM" id="SSF50341">
    <property type="entry name" value="CheW-like"/>
    <property type="match status" value="1"/>
</dbReference>
<dbReference type="eggNOG" id="COG0835">
    <property type="taxonomic scope" value="Bacteria"/>
</dbReference>
<proteinExistence type="predicted"/>
<dbReference type="PANTHER" id="PTHR22617">
    <property type="entry name" value="CHEMOTAXIS SENSOR HISTIDINE KINASE-RELATED"/>
    <property type="match status" value="1"/>
</dbReference>
<dbReference type="GO" id="GO:0006935">
    <property type="term" value="P:chemotaxis"/>
    <property type="evidence" value="ECO:0007669"/>
    <property type="project" value="InterPro"/>
</dbReference>
<evidence type="ECO:0000313" key="2">
    <source>
        <dbReference type="EMBL" id="EEG74082.1"/>
    </source>
</evidence>
<keyword evidence="3" id="KW-1185">Reference proteome</keyword>
<dbReference type="PANTHER" id="PTHR22617:SF23">
    <property type="entry name" value="CHEMOTAXIS PROTEIN CHEW"/>
    <property type="match status" value="1"/>
</dbReference>
<dbReference type="InterPro" id="IPR002545">
    <property type="entry name" value="CheW-lke_dom"/>
</dbReference>
<accession>C0C1R8</accession>
<organism evidence="2 3">
    <name type="scientific">[Clostridium] hylemonae DSM 15053</name>
    <dbReference type="NCBI Taxonomy" id="553973"/>
    <lineage>
        <taxon>Bacteria</taxon>
        <taxon>Bacillati</taxon>
        <taxon>Bacillota</taxon>
        <taxon>Clostridia</taxon>
        <taxon>Lachnospirales</taxon>
        <taxon>Lachnospiraceae</taxon>
    </lineage>
</organism>
<gene>
    <name evidence="2" type="ORF">CLOHYLEM_06088</name>
</gene>
<reference evidence="2" key="2">
    <citation type="submission" date="2013-06" db="EMBL/GenBank/DDBJ databases">
        <title>Draft genome sequence of Clostridium hylemonae (DSM 15053).</title>
        <authorList>
            <person name="Sudarsanam P."/>
            <person name="Ley R."/>
            <person name="Guruge J."/>
            <person name="Turnbaugh P.J."/>
            <person name="Mahowald M."/>
            <person name="Liep D."/>
            <person name="Gordon J."/>
        </authorList>
    </citation>
    <scope>NUCLEOTIDE SEQUENCE</scope>
    <source>
        <strain evidence="2">DSM 15053</strain>
    </source>
</reference>
<dbReference type="InterPro" id="IPR036061">
    <property type="entry name" value="CheW-like_dom_sf"/>
</dbReference>